<accession>A0A0L0FRC1</accession>
<organism evidence="2 3">
    <name type="scientific">Sphaeroforma arctica JP610</name>
    <dbReference type="NCBI Taxonomy" id="667725"/>
    <lineage>
        <taxon>Eukaryota</taxon>
        <taxon>Ichthyosporea</taxon>
        <taxon>Ichthyophonida</taxon>
        <taxon>Sphaeroforma</taxon>
    </lineage>
</organism>
<feature type="compositionally biased region" description="Low complexity" evidence="1">
    <location>
        <begin position="30"/>
        <end position="41"/>
    </location>
</feature>
<dbReference type="EMBL" id="KQ242369">
    <property type="protein sequence ID" value="KNC79076.1"/>
    <property type="molecule type" value="Genomic_DNA"/>
</dbReference>
<feature type="non-terminal residue" evidence="2">
    <location>
        <position position="1"/>
    </location>
</feature>
<dbReference type="Proteomes" id="UP000054560">
    <property type="component" value="Unassembled WGS sequence"/>
</dbReference>
<evidence type="ECO:0000313" key="3">
    <source>
        <dbReference type="Proteomes" id="UP000054560"/>
    </source>
</evidence>
<proteinExistence type="predicted"/>
<evidence type="ECO:0000256" key="1">
    <source>
        <dbReference type="SAM" id="MobiDB-lite"/>
    </source>
</evidence>
<name>A0A0L0FRC1_9EUKA</name>
<evidence type="ECO:0000313" key="2">
    <source>
        <dbReference type="EMBL" id="KNC79076.1"/>
    </source>
</evidence>
<feature type="region of interest" description="Disordered" evidence="1">
    <location>
        <begin position="16"/>
        <end position="78"/>
    </location>
</feature>
<dbReference type="AlphaFoldDB" id="A0A0L0FRC1"/>
<feature type="compositionally biased region" description="Basic and acidic residues" evidence="1">
    <location>
        <begin position="42"/>
        <end position="66"/>
    </location>
</feature>
<gene>
    <name evidence="2" type="ORF">SARC_08521</name>
</gene>
<reference evidence="2 3" key="1">
    <citation type="submission" date="2011-02" db="EMBL/GenBank/DDBJ databases">
        <title>The Genome Sequence of Sphaeroforma arctica JP610.</title>
        <authorList>
            <consortium name="The Broad Institute Genome Sequencing Platform"/>
            <person name="Russ C."/>
            <person name="Cuomo C."/>
            <person name="Young S.K."/>
            <person name="Zeng Q."/>
            <person name="Gargeya S."/>
            <person name="Alvarado L."/>
            <person name="Berlin A."/>
            <person name="Chapman S.B."/>
            <person name="Chen Z."/>
            <person name="Freedman E."/>
            <person name="Gellesch M."/>
            <person name="Goldberg J."/>
            <person name="Griggs A."/>
            <person name="Gujja S."/>
            <person name="Heilman E."/>
            <person name="Heiman D."/>
            <person name="Howarth C."/>
            <person name="Mehta T."/>
            <person name="Neiman D."/>
            <person name="Pearson M."/>
            <person name="Roberts A."/>
            <person name="Saif S."/>
            <person name="Shea T."/>
            <person name="Shenoy N."/>
            <person name="Sisk P."/>
            <person name="Stolte C."/>
            <person name="Sykes S."/>
            <person name="White J."/>
            <person name="Yandava C."/>
            <person name="Burger G."/>
            <person name="Gray M.W."/>
            <person name="Holland P.W.H."/>
            <person name="King N."/>
            <person name="Lang F.B.F."/>
            <person name="Roger A.J."/>
            <person name="Ruiz-Trillo I."/>
            <person name="Haas B."/>
            <person name="Nusbaum C."/>
            <person name="Birren B."/>
        </authorList>
    </citation>
    <scope>NUCLEOTIDE SEQUENCE [LARGE SCALE GENOMIC DNA]</scope>
    <source>
        <strain evidence="2 3">JP610</strain>
    </source>
</reference>
<dbReference type="RefSeq" id="XP_014152978.1">
    <property type="nucleotide sequence ID" value="XM_014297503.1"/>
</dbReference>
<feature type="compositionally biased region" description="Basic and acidic residues" evidence="1">
    <location>
        <begin position="16"/>
        <end position="29"/>
    </location>
</feature>
<protein>
    <submittedName>
        <fullName evidence="2">Uncharacterized protein</fullName>
    </submittedName>
</protein>
<keyword evidence="3" id="KW-1185">Reference proteome</keyword>
<sequence>GTVLHVFDLFKPKNRTTDVDKQAAPKVAKEVQQVQQNVKQATDAEKKKDAQADKREDKVEIPETKQKASKPKKAAEKEDAKSVFGNVMSFGSKAVNSGVGAATKGVGVATGAVTSGYDVASKAVGTGVNAVGTGVKSVGGDTVSIATEMGQKSMDLAASSTLEVVHQAIIAGNTITLGSTDFALKQAIAPQLLPFIDPFKFELEDLGDRIKLFEAKATEKVTSKVDYVQLEQLTIGSVEARHVKTSYVNDNGITRMEPVTIHGDRIIAHITLQWYEQAALQLLTFSNTWEVYLLDTFVLPHIFSEWNLISLPGSEGGLHITGALVCEERTQKVAAGSQLVIKEIYVSDAKVVVEKDESTGQYAFVLQCVRVDVNPMGDTRTRLLQEIAKRGPPTASPGVLSRFMSFVRSALPKNLQEQKIEIQTNKPDTEEYNTAK</sequence>
<dbReference type="GeneID" id="25909025"/>